<reference evidence="5 6" key="1">
    <citation type="journal article" date="2019" name="Nat. Microbiol.">
        <title>Mediterranean grassland soil C-N compound turnover is dependent on rainfall and depth, and is mediated by genomically divergent microorganisms.</title>
        <authorList>
            <person name="Diamond S."/>
            <person name="Andeer P.F."/>
            <person name="Li Z."/>
            <person name="Crits-Christoph A."/>
            <person name="Burstein D."/>
            <person name="Anantharaman K."/>
            <person name="Lane K.R."/>
            <person name="Thomas B.C."/>
            <person name="Pan C."/>
            <person name="Northen T.R."/>
            <person name="Banfield J.F."/>
        </authorList>
    </citation>
    <scope>NUCLEOTIDE SEQUENCE [LARGE SCALE GENOMIC DNA]</scope>
    <source>
        <strain evidence="5">WS_3</strain>
    </source>
</reference>
<evidence type="ECO:0000256" key="1">
    <source>
        <dbReference type="ARBA" id="ARBA00022553"/>
    </source>
</evidence>
<dbReference type="SUPFAM" id="SSF52172">
    <property type="entry name" value="CheY-like"/>
    <property type="match status" value="1"/>
</dbReference>
<feature type="region of interest" description="Disordered" evidence="3">
    <location>
        <begin position="382"/>
        <end position="408"/>
    </location>
</feature>
<proteinExistence type="predicted"/>
<dbReference type="Pfam" id="PF00072">
    <property type="entry name" value="Response_reg"/>
    <property type="match status" value="1"/>
</dbReference>
<evidence type="ECO:0000256" key="3">
    <source>
        <dbReference type="SAM" id="MobiDB-lite"/>
    </source>
</evidence>
<dbReference type="AlphaFoldDB" id="A0A538SMG8"/>
<dbReference type="InterPro" id="IPR050595">
    <property type="entry name" value="Bact_response_regulator"/>
</dbReference>
<accession>A0A538SMG8</accession>
<dbReference type="PANTHER" id="PTHR44591:SF3">
    <property type="entry name" value="RESPONSE REGULATORY DOMAIN-CONTAINING PROTEIN"/>
    <property type="match status" value="1"/>
</dbReference>
<evidence type="ECO:0000313" key="6">
    <source>
        <dbReference type="Proteomes" id="UP000320184"/>
    </source>
</evidence>
<dbReference type="PANTHER" id="PTHR44591">
    <property type="entry name" value="STRESS RESPONSE REGULATOR PROTEIN 1"/>
    <property type="match status" value="1"/>
</dbReference>
<comment type="caution">
    <text evidence="5">The sequence shown here is derived from an EMBL/GenBank/DDBJ whole genome shotgun (WGS) entry which is preliminary data.</text>
</comment>
<evidence type="ECO:0000259" key="4">
    <source>
        <dbReference type="PROSITE" id="PS50110"/>
    </source>
</evidence>
<dbReference type="InterPro" id="IPR001789">
    <property type="entry name" value="Sig_transdc_resp-reg_receiver"/>
</dbReference>
<sequence>MSVSGHHPQERPVARALSESLDQALGSVASRAAVSAAREAAQLLDLRGLDRALSVCLPHAGRPWPNELRPLIGVLKRLTQACADSGSLAPFQGSEAEITSLSERFMGLQWSEAEDPVAERRAAIHTLTLADVLEDIPVAAGPSRDQLRDLRLTAPVGAALRAALDWLAEESGVPRTLRLRVEEAALDVICERVNGLGLRPAHEVLSSIGGSLGPATPVGDLHPPGAWMLRVPLFTGRDFYLMLVQGGTRLALPWHSVLRLCMVPADELRTGIGTLTLPMLDPMVRLEGSTSEYPVVLVGHGLKRGYIVADRLVWRLPAERCRPEESPPAAGLSRTVCTEEGEVFWALEPGRLLESVKLPSLPELGLEPVALQTLPVLGPADVEPLMEPSMGPSMEPSTDPGMEPLAVPFPEVPETAAALSGTTTPEPGEAEAWVPESPAAGPLAAIEPPEPVLAPAAREPLAPESPEALAPAPEPRELDSAARPEPVELPEATPASGPRALVVEDSITARVFVTRLLEQSGFLVRAVTTAAELFAELKADPWAVILVDVELPDAQGTDFLRTISHRLEEGSPRTALVALVRDAADAALAREAGLIHTLSKPVDPEKLIERLSQLGLAHGDVHDRG</sequence>
<organism evidence="5 6">
    <name type="scientific">Eiseniibacteriota bacterium</name>
    <dbReference type="NCBI Taxonomy" id="2212470"/>
    <lineage>
        <taxon>Bacteria</taxon>
        <taxon>Candidatus Eiseniibacteriota</taxon>
    </lineage>
</organism>
<feature type="modified residue" description="4-aspartylphosphate" evidence="2">
    <location>
        <position position="548"/>
    </location>
</feature>
<dbReference type="Gene3D" id="3.40.50.2300">
    <property type="match status" value="1"/>
</dbReference>
<keyword evidence="1 2" id="KW-0597">Phosphoprotein</keyword>
<evidence type="ECO:0000256" key="2">
    <source>
        <dbReference type="PROSITE-ProRule" id="PRU00169"/>
    </source>
</evidence>
<feature type="domain" description="Response regulatory" evidence="4">
    <location>
        <begin position="499"/>
        <end position="615"/>
    </location>
</feature>
<dbReference type="PROSITE" id="PS50110">
    <property type="entry name" value="RESPONSE_REGULATORY"/>
    <property type="match status" value="1"/>
</dbReference>
<dbReference type="InterPro" id="IPR011006">
    <property type="entry name" value="CheY-like_superfamily"/>
</dbReference>
<name>A0A538SMG8_UNCEI</name>
<dbReference type="GO" id="GO:0000160">
    <property type="term" value="P:phosphorelay signal transduction system"/>
    <property type="evidence" value="ECO:0007669"/>
    <property type="project" value="InterPro"/>
</dbReference>
<protein>
    <submittedName>
        <fullName evidence="5">Response regulator</fullName>
    </submittedName>
</protein>
<gene>
    <name evidence="5" type="ORF">E6K73_02695</name>
</gene>
<dbReference type="EMBL" id="VBOT01000031">
    <property type="protein sequence ID" value="TMQ52569.1"/>
    <property type="molecule type" value="Genomic_DNA"/>
</dbReference>
<dbReference type="Proteomes" id="UP000320184">
    <property type="component" value="Unassembled WGS sequence"/>
</dbReference>
<dbReference type="SMART" id="SM00448">
    <property type="entry name" value="REC"/>
    <property type="match status" value="1"/>
</dbReference>
<evidence type="ECO:0000313" key="5">
    <source>
        <dbReference type="EMBL" id="TMQ52569.1"/>
    </source>
</evidence>